<dbReference type="Proteomes" id="UP001201812">
    <property type="component" value="Unassembled WGS sequence"/>
</dbReference>
<comment type="caution">
    <text evidence="2">The sequence shown here is derived from an EMBL/GenBank/DDBJ whole genome shotgun (WGS) entry which is preliminary data.</text>
</comment>
<organism evidence="2 3">
    <name type="scientific">Ditylenchus destructor</name>
    <dbReference type="NCBI Taxonomy" id="166010"/>
    <lineage>
        <taxon>Eukaryota</taxon>
        <taxon>Metazoa</taxon>
        <taxon>Ecdysozoa</taxon>
        <taxon>Nematoda</taxon>
        <taxon>Chromadorea</taxon>
        <taxon>Rhabditida</taxon>
        <taxon>Tylenchina</taxon>
        <taxon>Tylenchomorpha</taxon>
        <taxon>Sphaerularioidea</taxon>
        <taxon>Anguinidae</taxon>
        <taxon>Anguininae</taxon>
        <taxon>Ditylenchus</taxon>
    </lineage>
</organism>
<gene>
    <name evidence="2" type="ORF">DdX_05501</name>
</gene>
<keyword evidence="3" id="KW-1185">Reference proteome</keyword>
<evidence type="ECO:0000313" key="3">
    <source>
        <dbReference type="Proteomes" id="UP001201812"/>
    </source>
</evidence>
<dbReference type="AlphaFoldDB" id="A0AAD4N9S7"/>
<sequence length="127" mass="13410">MNEKIHETGKSEESALVDIWLDADKQKLGRLMKSAAERKQKLPEVGNPCPSDPLGSFGGPEGPTIHLLPNDTTPLGIPPLPNLDRSGVAGQTGSTTTAGSDLFGARTYLVDTRQAERGCSGAQQAEL</sequence>
<accession>A0AAD4N9S7</accession>
<name>A0AAD4N9S7_9BILA</name>
<evidence type="ECO:0000256" key="1">
    <source>
        <dbReference type="SAM" id="MobiDB-lite"/>
    </source>
</evidence>
<dbReference type="EMBL" id="JAKKPZ010000006">
    <property type="protein sequence ID" value="KAI1720127.1"/>
    <property type="molecule type" value="Genomic_DNA"/>
</dbReference>
<protein>
    <submittedName>
        <fullName evidence="2">Uncharacterized protein</fullName>
    </submittedName>
</protein>
<proteinExistence type="predicted"/>
<reference evidence="2" key="1">
    <citation type="submission" date="2022-01" db="EMBL/GenBank/DDBJ databases">
        <title>Genome Sequence Resource for Two Populations of Ditylenchus destructor, the Migratory Endoparasitic Phytonematode.</title>
        <authorList>
            <person name="Zhang H."/>
            <person name="Lin R."/>
            <person name="Xie B."/>
        </authorList>
    </citation>
    <scope>NUCLEOTIDE SEQUENCE</scope>
    <source>
        <strain evidence="2">BazhouSP</strain>
    </source>
</reference>
<feature type="compositionally biased region" description="Low complexity" evidence="1">
    <location>
        <begin position="86"/>
        <end position="100"/>
    </location>
</feature>
<evidence type="ECO:0000313" key="2">
    <source>
        <dbReference type="EMBL" id="KAI1720127.1"/>
    </source>
</evidence>
<feature type="region of interest" description="Disordered" evidence="1">
    <location>
        <begin position="38"/>
        <end position="103"/>
    </location>
</feature>